<dbReference type="GeneTree" id="ENSGT00730000110988"/>
<dbReference type="GO" id="GO:0000151">
    <property type="term" value="C:ubiquitin ligase complex"/>
    <property type="evidence" value="ECO:0007669"/>
    <property type="project" value="TreeGrafter"/>
</dbReference>
<evidence type="ECO:0000256" key="3">
    <source>
        <dbReference type="ARBA" id="ARBA00022833"/>
    </source>
</evidence>
<proteinExistence type="predicted"/>
<accession>A0A8C9CL59</accession>
<evidence type="ECO:0000256" key="1">
    <source>
        <dbReference type="ARBA" id="ARBA00022723"/>
    </source>
</evidence>
<evidence type="ECO:0000256" key="2">
    <source>
        <dbReference type="ARBA" id="ARBA00022771"/>
    </source>
</evidence>
<feature type="region of interest" description="Disordered" evidence="5">
    <location>
        <begin position="1"/>
        <end position="49"/>
    </location>
</feature>
<feature type="domain" description="RING-type" evidence="6">
    <location>
        <begin position="94"/>
        <end position="135"/>
    </location>
</feature>
<reference evidence="7" key="3">
    <citation type="submission" date="2025-09" db="UniProtKB">
        <authorList>
            <consortium name="Ensembl"/>
        </authorList>
    </citation>
    <scope>IDENTIFICATION</scope>
</reference>
<dbReference type="Pfam" id="PF13639">
    <property type="entry name" value="zf-RING_2"/>
    <property type="match status" value="1"/>
</dbReference>
<dbReference type="GO" id="GO:0006511">
    <property type="term" value="P:ubiquitin-dependent protein catabolic process"/>
    <property type="evidence" value="ECO:0007669"/>
    <property type="project" value="TreeGrafter"/>
</dbReference>
<dbReference type="AlphaFoldDB" id="A0A8C9CL59"/>
<dbReference type="InterPro" id="IPR001841">
    <property type="entry name" value="Znf_RING"/>
</dbReference>
<evidence type="ECO:0000259" key="6">
    <source>
        <dbReference type="PROSITE" id="PS50089"/>
    </source>
</evidence>
<dbReference type="SUPFAM" id="SSF57850">
    <property type="entry name" value="RING/U-box"/>
    <property type="match status" value="1"/>
</dbReference>
<dbReference type="InterPro" id="IPR013083">
    <property type="entry name" value="Znf_RING/FYVE/PHD"/>
</dbReference>
<dbReference type="GeneID" id="116746743"/>
<dbReference type="RefSeq" id="XP_032474292.1">
    <property type="nucleotide sequence ID" value="XM_032618401.1"/>
</dbReference>
<dbReference type="PROSITE" id="PS50089">
    <property type="entry name" value="ZF_RING_2"/>
    <property type="match status" value="1"/>
</dbReference>
<dbReference type="GO" id="GO:0008270">
    <property type="term" value="F:zinc ion binding"/>
    <property type="evidence" value="ECO:0007669"/>
    <property type="project" value="UniProtKB-KW"/>
</dbReference>
<evidence type="ECO:0000256" key="4">
    <source>
        <dbReference type="PROSITE-ProRule" id="PRU00175"/>
    </source>
</evidence>
<gene>
    <name evidence="7" type="primary">LOC116746743</name>
</gene>
<evidence type="ECO:0000256" key="5">
    <source>
        <dbReference type="SAM" id="MobiDB-lite"/>
    </source>
</evidence>
<sequence>MGNCLKSSILDDSSVPESPSRWVGPGGRRRWDQEPHPEQVPNPIRLPTPSSLHQAAQLMEEEQVRLAQRISHKEHLPQGVYGTDRFEEKIQEECVICWLEFVRGDSIRSLPCAHFYHLNCINEWLTRSFTCPYCRRPVDVTQPSSQDIN</sequence>
<evidence type="ECO:0000313" key="7">
    <source>
        <dbReference type="Ensembl" id="ENSPSNP00000026814.1"/>
    </source>
</evidence>
<name>A0A8C9CL59_PHOSS</name>
<reference evidence="7" key="1">
    <citation type="submission" date="2019-08" db="EMBL/GenBank/DDBJ databases">
        <title>Phocoena sinus (Vaquita) genome, mPhoSin1, primary haplotype.</title>
        <authorList>
            <person name="Morin P."/>
            <person name="Mountcastle J."/>
            <person name="Fungtammasan C."/>
            <person name="Rhie A."/>
            <person name="Rojas-Bracho L."/>
            <person name="Smith C.R."/>
            <person name="Taylor B.L."/>
            <person name="Gulland F.M.D."/>
            <person name="Musser W."/>
            <person name="Houck M."/>
            <person name="Haase B."/>
            <person name="Paez S."/>
            <person name="Howe K."/>
            <person name="Torrance J."/>
            <person name="Formenti G."/>
            <person name="Phillippy A."/>
            <person name="Ryder O."/>
            <person name="Jarvis E.D."/>
            <person name="Fedrigo O."/>
        </authorList>
    </citation>
    <scope>NUCLEOTIDE SEQUENCE [LARGE SCALE GENOMIC DNA]</scope>
</reference>
<dbReference type="PANTHER" id="PTHR46359:SF1">
    <property type="entry name" value="RING FINGER PROTEIN 11"/>
    <property type="match status" value="1"/>
</dbReference>
<reference evidence="7" key="2">
    <citation type="submission" date="2025-08" db="UniProtKB">
        <authorList>
            <consortium name="Ensembl"/>
        </authorList>
    </citation>
    <scope>IDENTIFICATION</scope>
</reference>
<organism evidence="7 8">
    <name type="scientific">Phocoena sinus</name>
    <name type="common">Vaquita</name>
    <dbReference type="NCBI Taxonomy" id="42100"/>
    <lineage>
        <taxon>Eukaryota</taxon>
        <taxon>Metazoa</taxon>
        <taxon>Chordata</taxon>
        <taxon>Craniata</taxon>
        <taxon>Vertebrata</taxon>
        <taxon>Euteleostomi</taxon>
        <taxon>Mammalia</taxon>
        <taxon>Eutheria</taxon>
        <taxon>Laurasiatheria</taxon>
        <taxon>Artiodactyla</taxon>
        <taxon>Whippomorpha</taxon>
        <taxon>Cetacea</taxon>
        <taxon>Odontoceti</taxon>
        <taxon>Phocoenidae</taxon>
        <taxon>Phocoena</taxon>
    </lineage>
</organism>
<dbReference type="Ensembl" id="ENSPSNT00000030133.1">
    <property type="protein sequence ID" value="ENSPSNP00000026814.1"/>
    <property type="gene ID" value="ENSPSNG00000019545.1"/>
</dbReference>
<keyword evidence="3" id="KW-0862">Zinc</keyword>
<dbReference type="Gene3D" id="3.30.40.10">
    <property type="entry name" value="Zinc/RING finger domain, C3HC4 (zinc finger)"/>
    <property type="match status" value="1"/>
</dbReference>
<dbReference type="GO" id="GO:0061630">
    <property type="term" value="F:ubiquitin protein ligase activity"/>
    <property type="evidence" value="ECO:0007669"/>
    <property type="project" value="TreeGrafter"/>
</dbReference>
<dbReference type="PANTHER" id="PTHR46359">
    <property type="entry name" value="GEO07743P1"/>
    <property type="match status" value="1"/>
</dbReference>
<dbReference type="SMART" id="SM00184">
    <property type="entry name" value="RING"/>
    <property type="match status" value="1"/>
</dbReference>
<evidence type="ECO:0000313" key="8">
    <source>
        <dbReference type="Proteomes" id="UP000694554"/>
    </source>
</evidence>
<keyword evidence="8" id="KW-1185">Reference proteome</keyword>
<dbReference type="KEGG" id="psiu:116746743"/>
<protein>
    <submittedName>
        <fullName evidence="7">RING finger protein 11-like</fullName>
    </submittedName>
</protein>
<dbReference type="Proteomes" id="UP000694554">
    <property type="component" value="Chromosome 21"/>
</dbReference>
<keyword evidence="1" id="KW-0479">Metal-binding</keyword>
<dbReference type="InterPro" id="IPR052804">
    <property type="entry name" value="UEC_component"/>
</dbReference>
<keyword evidence="2 4" id="KW-0863">Zinc-finger</keyword>